<dbReference type="EMBL" id="CAAALY010106088">
    <property type="protein sequence ID" value="VEL29773.1"/>
    <property type="molecule type" value="Genomic_DNA"/>
</dbReference>
<keyword evidence="3" id="KW-1185">Reference proteome</keyword>
<evidence type="ECO:0000313" key="2">
    <source>
        <dbReference type="EMBL" id="VEL29773.1"/>
    </source>
</evidence>
<protein>
    <submittedName>
        <fullName evidence="2">Uncharacterized protein</fullName>
    </submittedName>
</protein>
<feature type="region of interest" description="Disordered" evidence="1">
    <location>
        <begin position="48"/>
        <end position="93"/>
    </location>
</feature>
<sequence length="93" mass="10177">MWPWLGASEAGLEPRPSTRLITAVHSLFQPQLLLRLLSHRLFACQQHVRRGSQTNPSPASLPLPPLPPPLSPPPPPPRPRPPPQPSPSPSRTS</sequence>
<dbReference type="Proteomes" id="UP000784294">
    <property type="component" value="Unassembled WGS sequence"/>
</dbReference>
<dbReference type="AlphaFoldDB" id="A0A3S5AQV2"/>
<gene>
    <name evidence="2" type="ORF">PXEA_LOCUS23213</name>
</gene>
<comment type="caution">
    <text evidence="2">The sequence shown here is derived from an EMBL/GenBank/DDBJ whole genome shotgun (WGS) entry which is preliminary data.</text>
</comment>
<name>A0A3S5AQV2_9PLAT</name>
<reference evidence="2" key="1">
    <citation type="submission" date="2018-11" db="EMBL/GenBank/DDBJ databases">
        <authorList>
            <consortium name="Pathogen Informatics"/>
        </authorList>
    </citation>
    <scope>NUCLEOTIDE SEQUENCE</scope>
</reference>
<accession>A0A3S5AQV2</accession>
<feature type="non-terminal residue" evidence="2">
    <location>
        <position position="93"/>
    </location>
</feature>
<evidence type="ECO:0000313" key="3">
    <source>
        <dbReference type="Proteomes" id="UP000784294"/>
    </source>
</evidence>
<organism evidence="2 3">
    <name type="scientific">Protopolystoma xenopodis</name>
    <dbReference type="NCBI Taxonomy" id="117903"/>
    <lineage>
        <taxon>Eukaryota</taxon>
        <taxon>Metazoa</taxon>
        <taxon>Spiralia</taxon>
        <taxon>Lophotrochozoa</taxon>
        <taxon>Platyhelminthes</taxon>
        <taxon>Monogenea</taxon>
        <taxon>Polyopisthocotylea</taxon>
        <taxon>Polystomatidea</taxon>
        <taxon>Polystomatidae</taxon>
        <taxon>Protopolystoma</taxon>
    </lineage>
</organism>
<proteinExistence type="predicted"/>
<evidence type="ECO:0000256" key="1">
    <source>
        <dbReference type="SAM" id="MobiDB-lite"/>
    </source>
</evidence>
<feature type="compositionally biased region" description="Pro residues" evidence="1">
    <location>
        <begin position="59"/>
        <end position="93"/>
    </location>
</feature>